<evidence type="ECO:0000313" key="8">
    <source>
        <dbReference type="Proteomes" id="UP001597110"/>
    </source>
</evidence>
<evidence type="ECO:0000256" key="1">
    <source>
        <dbReference type="ARBA" id="ARBA00004167"/>
    </source>
</evidence>
<feature type="domain" description="Translocation and assembly module TamB C-terminal" evidence="6">
    <location>
        <begin position="991"/>
        <end position="1319"/>
    </location>
</feature>
<reference evidence="8" key="1">
    <citation type="journal article" date="2019" name="Int. J. Syst. Evol. Microbiol.">
        <title>The Global Catalogue of Microorganisms (GCM) 10K type strain sequencing project: providing services to taxonomists for standard genome sequencing and annotation.</title>
        <authorList>
            <consortium name="The Broad Institute Genomics Platform"/>
            <consortium name="The Broad Institute Genome Sequencing Center for Infectious Disease"/>
            <person name="Wu L."/>
            <person name="Ma J."/>
        </authorList>
    </citation>
    <scope>NUCLEOTIDE SEQUENCE [LARGE SCALE GENOMIC DNA]</scope>
    <source>
        <strain evidence="8">CCUG 55585</strain>
    </source>
</reference>
<dbReference type="Pfam" id="PF04357">
    <property type="entry name" value="TamB"/>
    <property type="match status" value="1"/>
</dbReference>
<feature type="transmembrane region" description="Helical" evidence="5">
    <location>
        <begin position="36"/>
        <end position="59"/>
    </location>
</feature>
<organism evidence="7 8">
    <name type="scientific">Lysobacter brunescens</name>
    <dbReference type="NCBI Taxonomy" id="262323"/>
    <lineage>
        <taxon>Bacteria</taxon>
        <taxon>Pseudomonadati</taxon>
        <taxon>Pseudomonadota</taxon>
        <taxon>Gammaproteobacteria</taxon>
        <taxon>Lysobacterales</taxon>
        <taxon>Lysobacteraceae</taxon>
        <taxon>Lysobacter</taxon>
    </lineage>
</organism>
<evidence type="ECO:0000256" key="2">
    <source>
        <dbReference type="ARBA" id="ARBA00022692"/>
    </source>
</evidence>
<protein>
    <submittedName>
        <fullName evidence="7">Translocation/assembly module TamB domain-containing protein</fullName>
    </submittedName>
</protein>
<dbReference type="PANTHER" id="PTHR36985">
    <property type="entry name" value="TRANSLOCATION AND ASSEMBLY MODULE SUBUNIT TAMB"/>
    <property type="match status" value="1"/>
</dbReference>
<evidence type="ECO:0000256" key="3">
    <source>
        <dbReference type="ARBA" id="ARBA00022989"/>
    </source>
</evidence>
<dbReference type="EMBL" id="JBHTIF010000001">
    <property type="protein sequence ID" value="MFD0724641.1"/>
    <property type="molecule type" value="Genomic_DNA"/>
</dbReference>
<keyword evidence="4 5" id="KW-0472">Membrane</keyword>
<gene>
    <name evidence="7" type="ORF">ACFQ0E_03415</name>
</gene>
<keyword evidence="3 5" id="KW-1133">Transmembrane helix</keyword>
<keyword evidence="8" id="KW-1185">Reference proteome</keyword>
<keyword evidence="2 5" id="KW-0812">Transmembrane</keyword>
<dbReference type="PANTHER" id="PTHR36985:SF1">
    <property type="entry name" value="TRANSLOCATION AND ASSEMBLY MODULE SUBUNIT TAMB"/>
    <property type="match status" value="1"/>
</dbReference>
<evidence type="ECO:0000256" key="4">
    <source>
        <dbReference type="ARBA" id="ARBA00023136"/>
    </source>
</evidence>
<evidence type="ECO:0000259" key="6">
    <source>
        <dbReference type="Pfam" id="PF04357"/>
    </source>
</evidence>
<dbReference type="Proteomes" id="UP001597110">
    <property type="component" value="Unassembled WGS sequence"/>
</dbReference>
<accession>A0ABW2YAL4</accession>
<comment type="caution">
    <text evidence="7">The sequence shown here is derived from an EMBL/GenBank/DDBJ whole genome shotgun (WGS) entry which is preliminary data.</text>
</comment>
<evidence type="ECO:0000256" key="5">
    <source>
        <dbReference type="SAM" id="Phobius"/>
    </source>
</evidence>
<comment type="subcellular location">
    <subcellularLocation>
        <location evidence="1">Membrane</location>
        <topology evidence="1">Single-pass membrane protein</topology>
    </subcellularLocation>
</comment>
<name>A0ABW2YAL4_9GAMM</name>
<dbReference type="RefSeq" id="WP_386822293.1">
    <property type="nucleotide sequence ID" value="NZ_JBHTIF010000001.1"/>
</dbReference>
<evidence type="ECO:0000313" key="7">
    <source>
        <dbReference type="EMBL" id="MFD0724641.1"/>
    </source>
</evidence>
<sequence>MSESMRDDAPLPTPDEAREARIAELRARRIARMRWLATRSVLAMVALTVVVAVLGYWLLNTIGGRDVLLRQIVARLPAGSELTWSRAEGPASGPMILHDVRYVHRGCPDRDGQPVTWPDCGKDELLTVFVAKRVTLDPTLRPLIGRRLQLELLSIADATVTLPHDDSPFELPRWPESLPLIETPLAIEAHEVVIDRLRVVRAPPSTTPDAAVESLVAIASLRGCIEIDDGFLRLERVLAKTDRGEFGAHGDYAPRDRHRIDMIVRATLPAPAGRTPARIGVVARGDLDALSVSVSGNAPAPLKARLQLEGEREPRWRFEAKTDALVLATLLGEGADEVPYVIDLRAEGTGGRATLQGRFAQGDLDVTVLPSKVALEEQVLVLSPLSASLLGGTLAATGRADFTTASDPSFDGTLRARGLRWQGESTDAVAVVGDGDFKVSGRLRAWTADGSANLQRGRDRAEVALKARGDGEAAKVETLRAVMPGGRLDAAGDIAWAPTLRWRLDATLAGFDPGYFAPDWRGAVQGRLRLSGDTRRDGGLDARVEANDLGGRLRGRALGGRADVIAHLPANDGGRTDAEGTVALRLGDSRIDAKGKVAADIVVDAELAPLQLADLLPNGEGVLRGRVALRGPRTTPDVDVDLDGRDLRWDDWRAARISARGRLPWRAGRPGALDIEGEGVDAGLAFSRLRLEARGAVEALQLDGDAQADIGTLALRGDVAKRGTQWQGTLATLRVAPTTGAAWALRAPAAFSATPGAAGLRLRIASSCFATDDGAGSLCADVDWPTRVDVKGESLPLALLSPYLSAGEDAQRKRRDQWRLRGTVDLDARVRPVGGSWAGTAQLRSAEGGLAFDARSRRDVLAYSNLRIDARFDPRDLQVELASALRDDGRVSANVATGWDAYAPLRGEIDADIRNLVWLELFSPDIVEPRGRLSGRIALGGTRAQPTLGGQAQLTGFTAELPSLAISLRDGDVRMDAQPDGSARIVGSVRSGEGVVRVDGTLGWMSDDTPLRLAVRGENVLVSDTRELRAVVDPDLTVRYAAGQPIAVSGSVRIPSAKLDLERLDAGVSASEDVVVLDPANPERERASPLDLDLALVMGDDVRLHGFGLEGTLGGSVRMRARPGRETVATGSLDVEGRYTAYGQKLQIERGRLVWSNNAFGDPVLDIRAQRAVGSVTAGIDVRGRASAPEASVWSDPATSESEALSYLALGRPLSSITSDENRQLSGAAAALSAGNLLASQLGTKIGLDDAGLSESRALGGTVVGIGKYLSPRLYVSYGVSLLGTGQVVTLKYLLRKGFDIEIESSTIENRGSVNWRKEK</sequence>
<proteinExistence type="predicted"/>
<dbReference type="InterPro" id="IPR007452">
    <property type="entry name" value="TamB_C"/>
</dbReference>